<feature type="compositionally biased region" description="Basic and acidic residues" evidence="1">
    <location>
        <begin position="311"/>
        <end position="419"/>
    </location>
</feature>
<proteinExistence type="predicted"/>
<protein>
    <submittedName>
        <fullName evidence="2">Non-muscle caldesmon-like</fullName>
    </submittedName>
</protein>
<dbReference type="Pfam" id="PF02029">
    <property type="entry name" value="Caldesmon"/>
    <property type="match status" value="1"/>
</dbReference>
<keyword evidence="3" id="KW-1185">Reference proteome</keyword>
<dbReference type="EMBL" id="JAHFZB010000007">
    <property type="protein sequence ID" value="KAK6487842.1"/>
    <property type="molecule type" value="Genomic_DNA"/>
</dbReference>
<gene>
    <name evidence="2" type="ORF">HHUSO_G9147</name>
</gene>
<evidence type="ECO:0000313" key="3">
    <source>
        <dbReference type="Proteomes" id="UP001369086"/>
    </source>
</evidence>
<feature type="region of interest" description="Disordered" evidence="1">
    <location>
        <begin position="27"/>
        <end position="199"/>
    </location>
</feature>
<feature type="region of interest" description="Disordered" evidence="1">
    <location>
        <begin position="215"/>
        <end position="428"/>
    </location>
</feature>
<dbReference type="PANTHER" id="PTHR18949">
    <property type="entry name" value="CALDESMON"/>
    <property type="match status" value="1"/>
</dbReference>
<dbReference type="Proteomes" id="UP001369086">
    <property type="component" value="Unassembled WGS sequence"/>
</dbReference>
<dbReference type="InterPro" id="IPR006017">
    <property type="entry name" value="Caldesmon"/>
</dbReference>
<dbReference type="PANTHER" id="PTHR18949:SF0">
    <property type="entry name" value="CALDESMON"/>
    <property type="match status" value="1"/>
</dbReference>
<name>A0ABR0ZSQ8_HUSHU</name>
<dbReference type="PRINTS" id="PR01076">
    <property type="entry name" value="CALDESMON"/>
</dbReference>
<sequence>MDDFERRRELRRQKREEMRIEAERLAFQRTDEDDEEAARERRRRARQDRLRNKEEEEETSSVSCDKVEINNQNSVAEEEQQSIAVSPPPPQTQDESSLQEKLDKREERRQKRLQEALERQKEFDPTISLPKANHREEEEEEEERRGRYQQEEEKTNQRNAWRDKEEEEKVEPAQEEEPEEPQEEPEVEEKQEEVIVEKPRRSYMTTEVVIEEKPKQFSRRDEEVIEDKPKRSYERAEEVIEEKPRSYKEEEVRVERKRREVEVISTPEPKHQNGGDFHEDTPDRHKKPERSLSRGGLRSIPDPVESEQDSDAARQEAEHKLEVLRRRRDETESEEFHRMKLKQQEAEQELEELKRKREERRKVLEEEEQLRKQEESQKKAREEEEKRRMKEEIERRRAEAAEKRQKITEEVSPDGEGKKPFKCVSPRGSSLKIGERAEFLNKSVQKSSVKSSHPILQVSKIDNKLELYTSAVQVRAALTHPKPGASDLSVVGEGVRNMKSMWEKGNVFSSPGSPGAPNKETAGLKVGVASRINDWLNKTPDSKTAGGKPADLKPGDINQPPVPRFLLASWLHPFLMMCRRGNSWREGKNQIPTDWDTDPKRCLRRMEETYVNTSKCSTLLFSIYILIPKIFLQ</sequence>
<feature type="compositionally biased region" description="Basic and acidic residues" evidence="1">
    <location>
        <begin position="98"/>
        <end position="124"/>
    </location>
</feature>
<feature type="compositionally biased region" description="Basic and acidic residues" evidence="1">
    <location>
        <begin position="215"/>
        <end position="283"/>
    </location>
</feature>
<reference evidence="2 3" key="1">
    <citation type="submission" date="2021-05" db="EMBL/GenBank/DDBJ databases">
        <authorList>
            <person name="Zahm M."/>
            <person name="Klopp C."/>
            <person name="Cabau C."/>
            <person name="Kuhl H."/>
            <person name="Suciu R."/>
            <person name="Ciorpac M."/>
            <person name="Holostenco D."/>
            <person name="Gessner J."/>
            <person name="Wuertz S."/>
            <person name="Hohne C."/>
            <person name="Stock M."/>
            <person name="Gislard M."/>
            <person name="Lluch J."/>
            <person name="Milhes M."/>
            <person name="Lampietro C."/>
            <person name="Lopez Roques C."/>
            <person name="Donnadieu C."/>
            <person name="Du K."/>
            <person name="Schartl M."/>
            <person name="Guiguen Y."/>
        </authorList>
    </citation>
    <scope>NUCLEOTIDE SEQUENCE [LARGE SCALE GENOMIC DNA]</scope>
    <source>
        <strain evidence="2">Hh-F2</strain>
        <tissue evidence="2">Blood</tissue>
    </source>
</reference>
<evidence type="ECO:0000256" key="1">
    <source>
        <dbReference type="SAM" id="MobiDB-lite"/>
    </source>
</evidence>
<evidence type="ECO:0000313" key="2">
    <source>
        <dbReference type="EMBL" id="KAK6487842.1"/>
    </source>
</evidence>
<feature type="compositionally biased region" description="Basic and acidic residues" evidence="1">
    <location>
        <begin position="143"/>
        <end position="164"/>
    </location>
</feature>
<organism evidence="2 3">
    <name type="scientific">Huso huso</name>
    <name type="common">Beluga</name>
    <name type="synonym">Acipenser huso</name>
    <dbReference type="NCBI Taxonomy" id="61971"/>
    <lineage>
        <taxon>Eukaryota</taxon>
        <taxon>Metazoa</taxon>
        <taxon>Chordata</taxon>
        <taxon>Craniata</taxon>
        <taxon>Vertebrata</taxon>
        <taxon>Euteleostomi</taxon>
        <taxon>Actinopterygii</taxon>
        <taxon>Chondrostei</taxon>
        <taxon>Acipenseriformes</taxon>
        <taxon>Acipenseridae</taxon>
        <taxon>Huso</taxon>
    </lineage>
</organism>
<comment type="caution">
    <text evidence="2">The sequence shown here is derived from an EMBL/GenBank/DDBJ whole genome shotgun (WGS) entry which is preliminary data.</text>
</comment>
<feature type="region of interest" description="Disordered" evidence="1">
    <location>
        <begin position="537"/>
        <end position="556"/>
    </location>
</feature>
<accession>A0ABR0ZSQ8</accession>
<feature type="compositionally biased region" description="Acidic residues" evidence="1">
    <location>
        <begin position="165"/>
        <end position="191"/>
    </location>
</feature>
<dbReference type="InterPro" id="IPR006018">
    <property type="entry name" value="Caldesmon_LSP"/>
</dbReference>